<dbReference type="GO" id="GO:0005506">
    <property type="term" value="F:iron ion binding"/>
    <property type="evidence" value="ECO:0007669"/>
    <property type="project" value="InterPro"/>
</dbReference>
<keyword evidence="10 13" id="KW-0408">Iron</keyword>
<evidence type="ECO:0000256" key="8">
    <source>
        <dbReference type="ARBA" id="ARBA00022848"/>
    </source>
</evidence>
<evidence type="ECO:0000256" key="5">
    <source>
        <dbReference type="ARBA" id="ARBA00022617"/>
    </source>
</evidence>
<comment type="cofactor">
    <cofactor evidence="1 13">
        <name>heme</name>
        <dbReference type="ChEBI" id="CHEBI:30413"/>
    </cofactor>
</comment>
<keyword evidence="5 13" id="KW-0349">Heme</keyword>
<dbReference type="SUPFAM" id="SSF48264">
    <property type="entry name" value="Cytochrome P450"/>
    <property type="match status" value="1"/>
</dbReference>
<name>A0A9N9S3R1_9DIPT</name>
<evidence type="ECO:0000256" key="12">
    <source>
        <dbReference type="ARBA" id="ARBA00023136"/>
    </source>
</evidence>
<dbReference type="PANTHER" id="PTHR24292">
    <property type="entry name" value="CYTOCHROME P450"/>
    <property type="match status" value="1"/>
</dbReference>
<dbReference type="InterPro" id="IPR050476">
    <property type="entry name" value="Insect_CytP450_Detox"/>
</dbReference>
<protein>
    <recommendedName>
        <fullName evidence="18">Cytochrome P450</fullName>
    </recommendedName>
</protein>
<keyword evidence="11 14" id="KW-0503">Monooxygenase</keyword>
<dbReference type="PRINTS" id="PR00463">
    <property type="entry name" value="EP450I"/>
</dbReference>
<comment type="subcellular location">
    <subcellularLocation>
        <location evidence="3">Endoplasmic reticulum membrane</location>
        <topology evidence="3">Peripheral membrane protein</topology>
    </subcellularLocation>
    <subcellularLocation>
        <location evidence="2">Microsome membrane</location>
        <topology evidence="2">Peripheral membrane protein</topology>
    </subcellularLocation>
</comment>
<dbReference type="EMBL" id="OU895879">
    <property type="protein sequence ID" value="CAG9807632.1"/>
    <property type="molecule type" value="Genomic_DNA"/>
</dbReference>
<dbReference type="InterPro" id="IPR017972">
    <property type="entry name" value="Cyt_P450_CS"/>
</dbReference>
<dbReference type="PANTHER" id="PTHR24292:SF45">
    <property type="entry name" value="CYTOCHROME P450 6G1-RELATED"/>
    <property type="match status" value="1"/>
</dbReference>
<dbReference type="Proteomes" id="UP001153620">
    <property type="component" value="Chromosome 3"/>
</dbReference>
<evidence type="ECO:0000256" key="3">
    <source>
        <dbReference type="ARBA" id="ARBA00004406"/>
    </source>
</evidence>
<feature type="binding site" description="axial binding residue" evidence="13">
    <location>
        <position position="455"/>
    </location>
    <ligand>
        <name>heme</name>
        <dbReference type="ChEBI" id="CHEBI:30413"/>
    </ligand>
    <ligandPart>
        <name>Fe</name>
        <dbReference type="ChEBI" id="CHEBI:18248"/>
    </ligandPart>
</feature>
<dbReference type="PROSITE" id="PS00086">
    <property type="entry name" value="CYTOCHROME_P450"/>
    <property type="match status" value="1"/>
</dbReference>
<dbReference type="GO" id="GO:0016705">
    <property type="term" value="F:oxidoreductase activity, acting on paired donors, with incorporation or reduction of molecular oxygen"/>
    <property type="evidence" value="ECO:0007669"/>
    <property type="project" value="InterPro"/>
</dbReference>
<feature type="transmembrane region" description="Helical" evidence="15">
    <location>
        <begin position="6"/>
        <end position="24"/>
    </location>
</feature>
<keyword evidence="9 14" id="KW-0560">Oxidoreductase</keyword>
<evidence type="ECO:0000256" key="14">
    <source>
        <dbReference type="RuleBase" id="RU000461"/>
    </source>
</evidence>
<gene>
    <name evidence="16" type="ORF">CHIRRI_LOCUS10478</name>
</gene>
<keyword evidence="6 13" id="KW-0479">Metal-binding</keyword>
<evidence type="ECO:0000313" key="17">
    <source>
        <dbReference type="Proteomes" id="UP001153620"/>
    </source>
</evidence>
<evidence type="ECO:0000256" key="10">
    <source>
        <dbReference type="ARBA" id="ARBA00023004"/>
    </source>
</evidence>
<dbReference type="Gene3D" id="1.10.630.10">
    <property type="entry name" value="Cytochrome P450"/>
    <property type="match status" value="1"/>
</dbReference>
<dbReference type="PRINTS" id="PR00385">
    <property type="entry name" value="P450"/>
</dbReference>
<dbReference type="FunFam" id="1.10.630.10:FF:000042">
    <property type="entry name" value="Cytochrome P450"/>
    <property type="match status" value="1"/>
</dbReference>
<evidence type="ECO:0000256" key="6">
    <source>
        <dbReference type="ARBA" id="ARBA00022723"/>
    </source>
</evidence>
<reference evidence="16" key="1">
    <citation type="submission" date="2022-01" db="EMBL/GenBank/DDBJ databases">
        <authorList>
            <person name="King R."/>
        </authorList>
    </citation>
    <scope>NUCLEOTIDE SEQUENCE</scope>
</reference>
<dbReference type="GO" id="GO:0020037">
    <property type="term" value="F:heme binding"/>
    <property type="evidence" value="ECO:0007669"/>
    <property type="project" value="InterPro"/>
</dbReference>
<dbReference type="InterPro" id="IPR001128">
    <property type="entry name" value="Cyt_P450"/>
</dbReference>
<evidence type="ECO:0000256" key="7">
    <source>
        <dbReference type="ARBA" id="ARBA00022824"/>
    </source>
</evidence>
<evidence type="ECO:0000256" key="11">
    <source>
        <dbReference type="ARBA" id="ARBA00023033"/>
    </source>
</evidence>
<evidence type="ECO:0000256" key="9">
    <source>
        <dbReference type="ARBA" id="ARBA00023002"/>
    </source>
</evidence>
<comment type="similarity">
    <text evidence="4 14">Belongs to the cytochrome P450 family.</text>
</comment>
<dbReference type="Pfam" id="PF00067">
    <property type="entry name" value="p450"/>
    <property type="match status" value="1"/>
</dbReference>
<sequence>MLFSGTEISCILAGTILIFILYWCNQRLSYFKNLNIPYLTSFPFLGALTEAVIGKKGLYECIDDIYRNPQFKNEQFFGIFMFHKPSLVIKDPEIIKQVLVKDFNNFENHVGGSDDHDPIGRDNLFLSKDGLWRNLRKKLTPFFTSGKMKSMFPFLDKIGDNLLEHMDKMSSSENCVEMKVKDKLSLFTTDVIASVAFGVDANGLNNPKSEFARISKMIFDFTFRRGFEFTALFLLPEVTKLFNFKMFTKEGTEFMEKTITHVMDEREKSKISRNDLIDTLIEIKNSEMKNNEEQPLPIETLIAQASVFLSAGHETSSGTATFTLYEIAKRQDIQDRVRAEIQEALIKNDGKLTYDTVMHETPYLHQVLLEVLRIYPVLPFLDRECTNPNGYSLKPYSDFIIPYKMPIFIPIYGIQRDEKYFEDPLKFDPERFSPENIHKISTFTNLPFGTGNRSCIGERFGLMQSKTAVIKILMNYRVEMTDETPMEIRLAKNALVIQSEVPIVLRFVKDRIDE</sequence>
<dbReference type="OrthoDB" id="2789670at2759"/>
<keyword evidence="15" id="KW-0812">Transmembrane</keyword>
<keyword evidence="8" id="KW-0492">Microsome</keyword>
<evidence type="ECO:0000256" key="2">
    <source>
        <dbReference type="ARBA" id="ARBA00004174"/>
    </source>
</evidence>
<dbReference type="InterPro" id="IPR002401">
    <property type="entry name" value="Cyt_P450_E_grp-I"/>
</dbReference>
<proteinExistence type="inferred from homology"/>
<dbReference type="CDD" id="cd11056">
    <property type="entry name" value="CYP6-like"/>
    <property type="match status" value="1"/>
</dbReference>
<accession>A0A9N9S3R1</accession>
<evidence type="ECO:0000256" key="1">
    <source>
        <dbReference type="ARBA" id="ARBA00001971"/>
    </source>
</evidence>
<dbReference type="GO" id="GO:0005789">
    <property type="term" value="C:endoplasmic reticulum membrane"/>
    <property type="evidence" value="ECO:0007669"/>
    <property type="project" value="UniProtKB-SubCell"/>
</dbReference>
<dbReference type="AlphaFoldDB" id="A0A9N9S3R1"/>
<dbReference type="InterPro" id="IPR036396">
    <property type="entry name" value="Cyt_P450_sf"/>
</dbReference>
<keyword evidence="17" id="KW-1185">Reference proteome</keyword>
<evidence type="ECO:0000256" key="15">
    <source>
        <dbReference type="SAM" id="Phobius"/>
    </source>
</evidence>
<keyword evidence="15" id="KW-1133">Transmembrane helix</keyword>
<evidence type="ECO:0000256" key="4">
    <source>
        <dbReference type="ARBA" id="ARBA00010617"/>
    </source>
</evidence>
<dbReference type="GO" id="GO:0004497">
    <property type="term" value="F:monooxygenase activity"/>
    <property type="evidence" value="ECO:0007669"/>
    <property type="project" value="UniProtKB-KW"/>
</dbReference>
<evidence type="ECO:0000256" key="13">
    <source>
        <dbReference type="PIRSR" id="PIRSR602401-1"/>
    </source>
</evidence>
<keyword evidence="12 15" id="KW-0472">Membrane</keyword>
<reference evidence="16" key="2">
    <citation type="submission" date="2022-10" db="EMBL/GenBank/DDBJ databases">
        <authorList>
            <consortium name="ENA_rothamsted_submissions"/>
            <consortium name="culmorum"/>
            <person name="King R."/>
        </authorList>
    </citation>
    <scope>NUCLEOTIDE SEQUENCE</scope>
</reference>
<organism evidence="16 17">
    <name type="scientific">Chironomus riparius</name>
    <dbReference type="NCBI Taxonomy" id="315576"/>
    <lineage>
        <taxon>Eukaryota</taxon>
        <taxon>Metazoa</taxon>
        <taxon>Ecdysozoa</taxon>
        <taxon>Arthropoda</taxon>
        <taxon>Hexapoda</taxon>
        <taxon>Insecta</taxon>
        <taxon>Pterygota</taxon>
        <taxon>Neoptera</taxon>
        <taxon>Endopterygota</taxon>
        <taxon>Diptera</taxon>
        <taxon>Nematocera</taxon>
        <taxon>Chironomoidea</taxon>
        <taxon>Chironomidae</taxon>
        <taxon>Chironominae</taxon>
        <taxon>Chironomus</taxon>
    </lineage>
</organism>
<keyword evidence="7" id="KW-0256">Endoplasmic reticulum</keyword>
<evidence type="ECO:0000313" key="16">
    <source>
        <dbReference type="EMBL" id="CAG9807632.1"/>
    </source>
</evidence>
<evidence type="ECO:0008006" key="18">
    <source>
        <dbReference type="Google" id="ProtNLM"/>
    </source>
</evidence>